<evidence type="ECO:0000313" key="5">
    <source>
        <dbReference type="EMBL" id="RKN82144.1"/>
    </source>
</evidence>
<dbReference type="SUPFAM" id="SSF46785">
    <property type="entry name" value="Winged helix' DNA-binding domain"/>
    <property type="match status" value="1"/>
</dbReference>
<organism evidence="5 6">
    <name type="scientific">Paenibacillus ginsengarvi</name>
    <dbReference type="NCBI Taxonomy" id="400777"/>
    <lineage>
        <taxon>Bacteria</taxon>
        <taxon>Bacillati</taxon>
        <taxon>Bacillota</taxon>
        <taxon>Bacilli</taxon>
        <taxon>Bacillales</taxon>
        <taxon>Paenibacillaceae</taxon>
        <taxon>Paenibacillus</taxon>
    </lineage>
</organism>
<dbReference type="RefSeq" id="WP_120748527.1">
    <property type="nucleotide sequence ID" value="NZ_RBAH01000012.1"/>
</dbReference>
<comment type="caution">
    <text evidence="5">The sequence shown here is derived from an EMBL/GenBank/DDBJ whole genome shotgun (WGS) entry which is preliminary data.</text>
</comment>
<dbReference type="Proteomes" id="UP000282311">
    <property type="component" value="Unassembled WGS sequence"/>
</dbReference>
<accession>A0A3B0CC74</accession>
<dbReference type="InterPro" id="IPR002577">
    <property type="entry name" value="HTH_HxlR"/>
</dbReference>
<evidence type="ECO:0000259" key="4">
    <source>
        <dbReference type="PROSITE" id="PS51118"/>
    </source>
</evidence>
<dbReference type="EMBL" id="RBAH01000012">
    <property type="protein sequence ID" value="RKN82144.1"/>
    <property type="molecule type" value="Genomic_DNA"/>
</dbReference>
<dbReference type="InterPro" id="IPR036388">
    <property type="entry name" value="WH-like_DNA-bd_sf"/>
</dbReference>
<dbReference type="Pfam" id="PF01638">
    <property type="entry name" value="HxlR"/>
    <property type="match status" value="1"/>
</dbReference>
<dbReference type="AlphaFoldDB" id="A0A3B0CC74"/>
<protein>
    <submittedName>
        <fullName evidence="5">Transcriptional regulator</fullName>
    </submittedName>
</protein>
<dbReference type="PANTHER" id="PTHR33204:SF37">
    <property type="entry name" value="HTH-TYPE TRANSCRIPTIONAL REGULATOR YODB"/>
    <property type="match status" value="1"/>
</dbReference>
<dbReference type="PROSITE" id="PS51118">
    <property type="entry name" value="HTH_HXLR"/>
    <property type="match status" value="1"/>
</dbReference>
<evidence type="ECO:0000256" key="2">
    <source>
        <dbReference type="ARBA" id="ARBA00023125"/>
    </source>
</evidence>
<reference evidence="5 6" key="1">
    <citation type="journal article" date="2007" name="Int. J. Syst. Evol. Microbiol.">
        <title>Paenibacillus ginsengarvi sp. nov., isolated from soil from ginseng cultivation.</title>
        <authorList>
            <person name="Yoon M.H."/>
            <person name="Ten L.N."/>
            <person name="Im W.T."/>
        </authorList>
    </citation>
    <scope>NUCLEOTIDE SEQUENCE [LARGE SCALE GENOMIC DNA]</scope>
    <source>
        <strain evidence="5 6">KCTC 13059</strain>
    </source>
</reference>
<keyword evidence="1" id="KW-0805">Transcription regulation</keyword>
<sequence length="104" mass="11810">MQVCPYLEYAFSILGKKWNGLILHYLSLCPDGAAHFSEMLKDLPDITPRALSLKLTELAENGFIEKQVTTEPAVVITYRLTEKGRALTAALEPVQQWALQYRDR</sequence>
<evidence type="ECO:0000256" key="1">
    <source>
        <dbReference type="ARBA" id="ARBA00023015"/>
    </source>
</evidence>
<keyword evidence="6" id="KW-1185">Reference proteome</keyword>
<keyword evidence="2" id="KW-0238">DNA-binding</keyword>
<name>A0A3B0CC74_9BACL</name>
<dbReference type="GO" id="GO:0003677">
    <property type="term" value="F:DNA binding"/>
    <property type="evidence" value="ECO:0007669"/>
    <property type="project" value="UniProtKB-KW"/>
</dbReference>
<feature type="domain" description="HTH hxlR-type" evidence="4">
    <location>
        <begin position="4"/>
        <end position="104"/>
    </location>
</feature>
<evidence type="ECO:0000256" key="3">
    <source>
        <dbReference type="ARBA" id="ARBA00023163"/>
    </source>
</evidence>
<proteinExistence type="predicted"/>
<dbReference type="PANTHER" id="PTHR33204">
    <property type="entry name" value="TRANSCRIPTIONAL REGULATOR, MARR FAMILY"/>
    <property type="match status" value="1"/>
</dbReference>
<dbReference type="Gene3D" id="1.10.10.10">
    <property type="entry name" value="Winged helix-like DNA-binding domain superfamily/Winged helix DNA-binding domain"/>
    <property type="match status" value="1"/>
</dbReference>
<keyword evidence="3" id="KW-0804">Transcription</keyword>
<dbReference type="InterPro" id="IPR036390">
    <property type="entry name" value="WH_DNA-bd_sf"/>
</dbReference>
<dbReference type="OrthoDB" id="9800966at2"/>
<gene>
    <name evidence="5" type="ORF">D7M11_17465</name>
</gene>
<evidence type="ECO:0000313" key="6">
    <source>
        <dbReference type="Proteomes" id="UP000282311"/>
    </source>
</evidence>